<sequence length="87" mass="10574">MYYVYILFSTSDRKFYTGYTSNLKIRISKHHEGKVISTSKRKELKLIYYEAYLSKIDARRNEKYYKTTKGKQDLRKKLKDFLDSKNK</sequence>
<gene>
    <name evidence="3" type="ORF">COX11_00890</name>
</gene>
<evidence type="ECO:0000313" key="3">
    <source>
        <dbReference type="EMBL" id="PIP51018.1"/>
    </source>
</evidence>
<evidence type="ECO:0000256" key="1">
    <source>
        <dbReference type="ARBA" id="ARBA00007435"/>
    </source>
</evidence>
<dbReference type="AlphaFoldDB" id="A0A2H0B292"/>
<dbReference type="Proteomes" id="UP000230671">
    <property type="component" value="Unassembled WGS sequence"/>
</dbReference>
<dbReference type="InterPro" id="IPR050190">
    <property type="entry name" value="UPF0213_domain"/>
</dbReference>
<accession>A0A2H0B292</accession>
<evidence type="ECO:0000259" key="2">
    <source>
        <dbReference type="PROSITE" id="PS50164"/>
    </source>
</evidence>
<comment type="caution">
    <text evidence="3">The sequence shown here is derived from an EMBL/GenBank/DDBJ whole genome shotgun (WGS) entry which is preliminary data.</text>
</comment>
<dbReference type="InterPro" id="IPR000305">
    <property type="entry name" value="GIY-YIG_endonuc"/>
</dbReference>
<comment type="similarity">
    <text evidence="1">Belongs to the UPF0213 family.</text>
</comment>
<dbReference type="EMBL" id="PCSO01000036">
    <property type="protein sequence ID" value="PIP51018.1"/>
    <property type="molecule type" value="Genomic_DNA"/>
</dbReference>
<name>A0A2H0B292_9BACT</name>
<dbReference type="PANTHER" id="PTHR34477:SF1">
    <property type="entry name" value="UPF0213 PROTEIN YHBQ"/>
    <property type="match status" value="1"/>
</dbReference>
<organism evidence="3 4">
    <name type="scientific">Candidatus Berkelbacteria bacterium CG23_combo_of_CG06-09_8_20_14_all_41_73</name>
    <dbReference type="NCBI Taxonomy" id="1974519"/>
    <lineage>
        <taxon>Bacteria</taxon>
        <taxon>Candidatus Berkelbacteria</taxon>
    </lineage>
</organism>
<feature type="domain" description="GIY-YIG" evidence="2">
    <location>
        <begin position="1"/>
        <end position="79"/>
    </location>
</feature>
<dbReference type="InterPro" id="IPR035901">
    <property type="entry name" value="GIY-YIG_endonuc_sf"/>
</dbReference>
<proteinExistence type="inferred from homology"/>
<evidence type="ECO:0000313" key="4">
    <source>
        <dbReference type="Proteomes" id="UP000230671"/>
    </source>
</evidence>
<dbReference type="PANTHER" id="PTHR34477">
    <property type="entry name" value="UPF0213 PROTEIN YHBQ"/>
    <property type="match status" value="1"/>
</dbReference>
<protein>
    <submittedName>
        <fullName evidence="3">Excinuclease ABC subunit C</fullName>
    </submittedName>
</protein>
<dbReference type="Pfam" id="PF01541">
    <property type="entry name" value="GIY-YIG"/>
    <property type="match status" value="1"/>
</dbReference>
<dbReference type="SUPFAM" id="SSF82771">
    <property type="entry name" value="GIY-YIG endonuclease"/>
    <property type="match status" value="1"/>
</dbReference>
<reference evidence="3 4" key="1">
    <citation type="submission" date="2017-09" db="EMBL/GenBank/DDBJ databases">
        <title>Depth-based differentiation of microbial function through sediment-hosted aquifers and enrichment of novel symbionts in the deep terrestrial subsurface.</title>
        <authorList>
            <person name="Probst A.J."/>
            <person name="Ladd B."/>
            <person name="Jarett J.K."/>
            <person name="Geller-Mcgrath D.E."/>
            <person name="Sieber C.M."/>
            <person name="Emerson J.B."/>
            <person name="Anantharaman K."/>
            <person name="Thomas B.C."/>
            <person name="Malmstrom R."/>
            <person name="Stieglmeier M."/>
            <person name="Klingl A."/>
            <person name="Woyke T."/>
            <person name="Ryan C.M."/>
            <person name="Banfield J.F."/>
        </authorList>
    </citation>
    <scope>NUCLEOTIDE SEQUENCE [LARGE SCALE GENOMIC DNA]</scope>
    <source>
        <strain evidence="3">CG23_combo_of_CG06-09_8_20_14_all_41_73</strain>
    </source>
</reference>
<dbReference type="Gene3D" id="3.40.1440.10">
    <property type="entry name" value="GIY-YIG endonuclease"/>
    <property type="match status" value="1"/>
</dbReference>
<dbReference type="PROSITE" id="PS50164">
    <property type="entry name" value="GIY_YIG"/>
    <property type="match status" value="1"/>
</dbReference>